<protein>
    <submittedName>
        <fullName evidence="1">DMT family transporter</fullName>
    </submittedName>
</protein>
<gene>
    <name evidence="1" type="ORF">E5990_09715</name>
</gene>
<evidence type="ECO:0000313" key="2">
    <source>
        <dbReference type="Proteomes" id="UP000305401"/>
    </source>
</evidence>
<keyword evidence="2" id="KW-1185">Reference proteome</keyword>
<accession>A0AC61S391</accession>
<organism evidence="1 2">
    <name type="scientific">Muribaculum caecicola</name>
    <dbReference type="NCBI Taxonomy" id="3038144"/>
    <lineage>
        <taxon>Bacteria</taxon>
        <taxon>Pseudomonadati</taxon>
        <taxon>Bacteroidota</taxon>
        <taxon>Bacteroidia</taxon>
        <taxon>Bacteroidales</taxon>
        <taxon>Muribaculaceae</taxon>
        <taxon>Muribaculum</taxon>
    </lineage>
</organism>
<dbReference type="Proteomes" id="UP000305401">
    <property type="component" value="Unassembled WGS sequence"/>
</dbReference>
<dbReference type="EMBL" id="SSTG01000160">
    <property type="protein sequence ID" value="THG44347.1"/>
    <property type="molecule type" value="Genomic_DNA"/>
</dbReference>
<sequence length="310" mass="33495">MLLSNKAKGYILGAIAAATYGMNPLFALPLYADGMDADSVLFFRYMMAIPVMGLLLRIRGHSFSLASGRLAELAVLGVVVALSSLLLFLSYNYMDSGVASTLLFVYPVMVALIMAFRYGERLPPVTVVCIAVTLVGIMMLNRTAAGAGLSATGIWMVMLSSAAYAVYIVAINRPRFRDIPTLKVIFYVLLFGVSVFAVRILFNGMLTLPSQWCMWGCLLALALLPTAVSFFCTTLSIQYIGPTPTAILGALEPVVAIFVAVAVFGDILTPRQVAGMVLILSAVTVIIAGGRITQPLVRFRKLFPKIKRKM</sequence>
<name>A0AC61S391_9BACT</name>
<proteinExistence type="predicted"/>
<reference evidence="1" key="1">
    <citation type="submission" date="2019-04" db="EMBL/GenBank/DDBJ databases">
        <title>Microbes associate with the intestines of laboratory mice.</title>
        <authorList>
            <person name="Navarre W."/>
            <person name="Wong E."/>
            <person name="Huang K.C."/>
            <person name="Tropini C."/>
            <person name="Ng K."/>
            <person name="Yu B."/>
        </authorList>
    </citation>
    <scope>NUCLEOTIDE SEQUENCE</scope>
    <source>
        <strain evidence="1">NM86_A22</strain>
    </source>
</reference>
<evidence type="ECO:0000313" key="1">
    <source>
        <dbReference type="EMBL" id="THG44347.1"/>
    </source>
</evidence>
<comment type="caution">
    <text evidence="1">The sequence shown here is derived from an EMBL/GenBank/DDBJ whole genome shotgun (WGS) entry which is preliminary data.</text>
</comment>